<dbReference type="Proteomes" id="UP000800097">
    <property type="component" value="Unassembled WGS sequence"/>
</dbReference>
<accession>A0A6A6JV93</accession>
<evidence type="ECO:0000313" key="2">
    <source>
        <dbReference type="EMBL" id="KAF2278959.1"/>
    </source>
</evidence>
<evidence type="ECO:0000256" key="1">
    <source>
        <dbReference type="SAM" id="MobiDB-lite"/>
    </source>
</evidence>
<keyword evidence="3" id="KW-1185">Reference proteome</keyword>
<feature type="region of interest" description="Disordered" evidence="1">
    <location>
        <begin position="240"/>
        <end position="287"/>
    </location>
</feature>
<feature type="region of interest" description="Disordered" evidence="1">
    <location>
        <begin position="128"/>
        <end position="218"/>
    </location>
</feature>
<feature type="compositionally biased region" description="Basic residues" evidence="1">
    <location>
        <begin position="245"/>
        <end position="266"/>
    </location>
</feature>
<dbReference type="GeneID" id="54552807"/>
<feature type="region of interest" description="Disordered" evidence="1">
    <location>
        <begin position="535"/>
        <end position="593"/>
    </location>
</feature>
<name>A0A6A6JV93_WESOR</name>
<dbReference type="EMBL" id="ML986487">
    <property type="protein sequence ID" value="KAF2278959.1"/>
    <property type="molecule type" value="Genomic_DNA"/>
</dbReference>
<gene>
    <name evidence="2" type="ORF">EI97DRAFT_440455</name>
</gene>
<reference evidence="2" key="1">
    <citation type="journal article" date="2020" name="Stud. Mycol.">
        <title>101 Dothideomycetes genomes: a test case for predicting lifestyles and emergence of pathogens.</title>
        <authorList>
            <person name="Haridas S."/>
            <person name="Albert R."/>
            <person name="Binder M."/>
            <person name="Bloem J."/>
            <person name="Labutti K."/>
            <person name="Salamov A."/>
            <person name="Andreopoulos B."/>
            <person name="Baker S."/>
            <person name="Barry K."/>
            <person name="Bills G."/>
            <person name="Bluhm B."/>
            <person name="Cannon C."/>
            <person name="Castanera R."/>
            <person name="Culley D."/>
            <person name="Daum C."/>
            <person name="Ezra D."/>
            <person name="Gonzalez J."/>
            <person name="Henrissat B."/>
            <person name="Kuo A."/>
            <person name="Liang C."/>
            <person name="Lipzen A."/>
            <person name="Lutzoni F."/>
            <person name="Magnuson J."/>
            <person name="Mondo S."/>
            <person name="Nolan M."/>
            <person name="Ohm R."/>
            <person name="Pangilinan J."/>
            <person name="Park H.-J."/>
            <person name="Ramirez L."/>
            <person name="Alfaro M."/>
            <person name="Sun H."/>
            <person name="Tritt A."/>
            <person name="Yoshinaga Y."/>
            <person name="Zwiers L.-H."/>
            <person name="Turgeon B."/>
            <person name="Goodwin S."/>
            <person name="Spatafora J."/>
            <person name="Crous P."/>
            <person name="Grigoriev I."/>
        </authorList>
    </citation>
    <scope>NUCLEOTIDE SEQUENCE</scope>
    <source>
        <strain evidence="2">CBS 379.55</strain>
    </source>
</reference>
<dbReference type="AlphaFoldDB" id="A0A6A6JV93"/>
<proteinExistence type="predicted"/>
<dbReference type="RefSeq" id="XP_033656498.1">
    <property type="nucleotide sequence ID" value="XM_033799632.1"/>
</dbReference>
<protein>
    <submittedName>
        <fullName evidence="2">Uncharacterized protein</fullName>
    </submittedName>
</protein>
<sequence length="593" mass="67010">MFIDNALCCAAINSSNTPASPPSPRFFSTTELRKIRNTYLEITVHQAAQSFLPTEHIRKLHQHSQLTEHRPLPTDSGIRISQLTDTHLHRHRHHHSHNAIIAKMPDDSPDEIFALIDECLAEQDYAYSEEPEGNGTDAPSRPPSRGTVFLDWDGTDDPVVSIRDSFGSSRYSQATDDDDGSRASYGTMASSYGERGSAHVHEPSVRMNPSDFRRRTVSSASPLALTEMVRRQRLHPQLHPQVMQHHQHQHQHHPNPSHHHHHHHSPNPHTHPSRPIPTHKLHGHDPTTNFTYSYNGRIIHIHRPPIRRSVSRASSSAYSEYYALDARAYDAGKEFVVVDGRDAGREKGKGKVSVDRNKPLPEVPKERVEREVRKREKVVGFIRRLMRVLDESGRLARLRWSLWGGQRRGGKGGEGEDEWVARGGLEHFCFHAASRQRRQKHTTPRYSQLVTHATTQRALHGLYLVDRTRGLAFPLDIDSTEGGIHCSQHPDSQFRPFTQVPYSCFGFSIISATNTLQQRHQQRCCFQPMSDTRKESKFQFTTPRDAPHPHSNPPQPTLLGHPNSPSNLIDNAHKFNPPLPPLRAAAGSAATSG</sequence>
<evidence type="ECO:0000313" key="3">
    <source>
        <dbReference type="Proteomes" id="UP000800097"/>
    </source>
</evidence>
<organism evidence="2 3">
    <name type="scientific">Westerdykella ornata</name>
    <dbReference type="NCBI Taxonomy" id="318751"/>
    <lineage>
        <taxon>Eukaryota</taxon>
        <taxon>Fungi</taxon>
        <taxon>Dikarya</taxon>
        <taxon>Ascomycota</taxon>
        <taxon>Pezizomycotina</taxon>
        <taxon>Dothideomycetes</taxon>
        <taxon>Pleosporomycetidae</taxon>
        <taxon>Pleosporales</taxon>
        <taxon>Sporormiaceae</taxon>
        <taxon>Westerdykella</taxon>
    </lineage>
</organism>